<dbReference type="InterPro" id="IPR050509">
    <property type="entry name" value="CoA-transferase_III"/>
</dbReference>
<dbReference type="Gene3D" id="3.30.1540.10">
    <property type="entry name" value="formyl-coa transferase, domain 3"/>
    <property type="match status" value="1"/>
</dbReference>
<protein>
    <submittedName>
        <fullName evidence="2">CaiB/BaiF CoA-transferase family protein</fullName>
    </submittedName>
</protein>
<feature type="region of interest" description="Disordered" evidence="1">
    <location>
        <begin position="338"/>
        <end position="362"/>
    </location>
</feature>
<dbReference type="PANTHER" id="PTHR48228:SF5">
    <property type="entry name" value="ALPHA-METHYLACYL-COA RACEMASE"/>
    <property type="match status" value="1"/>
</dbReference>
<reference evidence="3" key="1">
    <citation type="journal article" date="2019" name="Int. J. Syst. Evol. Microbiol.">
        <title>The Global Catalogue of Microorganisms (GCM) 10K type strain sequencing project: providing services to taxonomists for standard genome sequencing and annotation.</title>
        <authorList>
            <consortium name="The Broad Institute Genomics Platform"/>
            <consortium name="The Broad Institute Genome Sequencing Center for Infectious Disease"/>
            <person name="Wu L."/>
            <person name="Ma J."/>
        </authorList>
    </citation>
    <scope>NUCLEOTIDE SEQUENCE [LARGE SCALE GENOMIC DNA]</scope>
    <source>
        <strain evidence="3">JCM 12165</strain>
    </source>
</reference>
<evidence type="ECO:0000313" key="3">
    <source>
        <dbReference type="Proteomes" id="UP001597145"/>
    </source>
</evidence>
<sequence>MSTPRPDPASGPDGPLHGIRVVDMSALGPGPFCSMLLADFGAEVIAVERPERPAFDPARFFSRGKRSVVVDLRAPGGTDVVMRLADGADVLLESNRPGTMERRGIGPDVLCARNPGLVYTRITGWGQTGPYRDRAGHDINYIAVAGALGVLGAAEDVPTPPLALVGDMAGGSLFAALGIMMALFERTVTGRGQVIDSAIVDGAALLNTPQLGELNAGIWAGRGQHLLSGVAPFYGVYACADDRHFAVGAIEPKFYSAFLTALGLESVLPADQMDPARWPELRAQVAEAFRRKPRSHWAAVFSDVDGCGSPVLTLDELADDAHLRQRRTITDVDGTLAAAPAPRLSGGGGRLRPPPASPGADTRAVLEESGFGADEIDLLAESGTVRLAG</sequence>
<dbReference type="EMBL" id="JBHUCP010000012">
    <property type="protein sequence ID" value="MFD1531481.1"/>
    <property type="molecule type" value="Genomic_DNA"/>
</dbReference>
<accession>A0ABW4FNH6</accession>
<dbReference type="RefSeq" id="WP_343978835.1">
    <property type="nucleotide sequence ID" value="NZ_BAAAJG010000010.1"/>
</dbReference>
<keyword evidence="3" id="KW-1185">Reference proteome</keyword>
<dbReference type="PANTHER" id="PTHR48228">
    <property type="entry name" value="SUCCINYL-COA--D-CITRAMALATE COA-TRANSFERASE"/>
    <property type="match status" value="1"/>
</dbReference>
<dbReference type="SUPFAM" id="SSF89796">
    <property type="entry name" value="CoA-transferase family III (CaiB/BaiF)"/>
    <property type="match status" value="1"/>
</dbReference>
<organism evidence="2 3">
    <name type="scientific">Pseudonocardia aurantiaca</name>
    <dbReference type="NCBI Taxonomy" id="75290"/>
    <lineage>
        <taxon>Bacteria</taxon>
        <taxon>Bacillati</taxon>
        <taxon>Actinomycetota</taxon>
        <taxon>Actinomycetes</taxon>
        <taxon>Pseudonocardiales</taxon>
        <taxon>Pseudonocardiaceae</taxon>
        <taxon>Pseudonocardia</taxon>
    </lineage>
</organism>
<dbReference type="Pfam" id="PF02515">
    <property type="entry name" value="CoA_transf_3"/>
    <property type="match status" value="1"/>
</dbReference>
<dbReference type="InterPro" id="IPR044855">
    <property type="entry name" value="CoA-Trfase_III_dom3_sf"/>
</dbReference>
<dbReference type="InterPro" id="IPR003673">
    <property type="entry name" value="CoA-Trfase_fam_III"/>
</dbReference>
<dbReference type="Proteomes" id="UP001597145">
    <property type="component" value="Unassembled WGS sequence"/>
</dbReference>
<dbReference type="InterPro" id="IPR023606">
    <property type="entry name" value="CoA-Trfase_III_dom_1_sf"/>
</dbReference>
<name>A0ABW4FNH6_9PSEU</name>
<dbReference type="Gene3D" id="3.40.50.10540">
    <property type="entry name" value="Crotonobetainyl-coa:carnitine coa-transferase, domain 1"/>
    <property type="match status" value="1"/>
</dbReference>
<proteinExistence type="predicted"/>
<evidence type="ECO:0000313" key="2">
    <source>
        <dbReference type="EMBL" id="MFD1531481.1"/>
    </source>
</evidence>
<gene>
    <name evidence="2" type="ORF">ACFSCY_18755</name>
</gene>
<evidence type="ECO:0000256" key="1">
    <source>
        <dbReference type="SAM" id="MobiDB-lite"/>
    </source>
</evidence>
<comment type="caution">
    <text evidence="2">The sequence shown here is derived from an EMBL/GenBank/DDBJ whole genome shotgun (WGS) entry which is preliminary data.</text>
</comment>